<dbReference type="HOGENOM" id="CLU_105603_1_0_10"/>
<keyword evidence="2" id="KW-1185">Reference proteome</keyword>
<dbReference type="AlphaFoldDB" id="B4S4Z4"/>
<sequence length="151" mass="16686">MDVINDALHGFTRAISGLWPSPDEKPGLLNGKLRPCPGTPNCLCSETSNEAERVPPLAFQGDPLSAWKALEEVIAEMGGTVESREDDYIWSTFMMPLVGFVDDVEFRLDASHRVIQVRSASRLGYSDLGVNKARVEDIRRRLDEKSGKVAP</sequence>
<evidence type="ECO:0000313" key="2">
    <source>
        <dbReference type="Proteomes" id="UP000002725"/>
    </source>
</evidence>
<dbReference type="KEGG" id="paa:Paes_0435"/>
<dbReference type="InterPro" id="IPR010865">
    <property type="entry name" value="DUF1499"/>
</dbReference>
<dbReference type="STRING" id="290512.Paes_0435"/>
<gene>
    <name evidence="1" type="ordered locus">Paes_0435</name>
</gene>
<dbReference type="PANTHER" id="PTHR34801">
    <property type="entry name" value="EXPRESSED PROTEIN"/>
    <property type="match status" value="1"/>
</dbReference>
<reference evidence="1" key="1">
    <citation type="submission" date="2008-06" db="EMBL/GenBank/DDBJ databases">
        <title>Complete sequence of chromosome of Prosthecochloris aestuarii DSM 271.</title>
        <authorList>
            <consortium name="US DOE Joint Genome Institute"/>
            <person name="Lucas S."/>
            <person name="Copeland A."/>
            <person name="Lapidus A."/>
            <person name="Glavina del Rio T."/>
            <person name="Dalin E."/>
            <person name="Tice H."/>
            <person name="Bruce D."/>
            <person name="Goodwin L."/>
            <person name="Pitluck S."/>
            <person name="Schmutz J."/>
            <person name="Larimer F."/>
            <person name="Land M."/>
            <person name="Hauser L."/>
            <person name="Kyrpides N."/>
            <person name="Anderson I."/>
            <person name="Liu Z."/>
            <person name="Li T."/>
            <person name="Zhao F."/>
            <person name="Overmann J."/>
            <person name="Bryant D.A."/>
            <person name="Richardson P."/>
        </authorList>
    </citation>
    <scope>NUCLEOTIDE SEQUENCE [LARGE SCALE GENOMIC DNA]</scope>
    <source>
        <strain evidence="1">DSM 271</strain>
    </source>
</reference>
<accession>B4S4Z4</accession>
<dbReference type="PANTHER" id="PTHR34801:SF6">
    <property type="entry name" value="SLL1620 PROTEIN"/>
    <property type="match status" value="1"/>
</dbReference>
<dbReference type="eggNOG" id="COG4446">
    <property type="taxonomic scope" value="Bacteria"/>
</dbReference>
<dbReference type="EMBL" id="CP001108">
    <property type="protein sequence ID" value="ACF45492.1"/>
    <property type="molecule type" value="Genomic_DNA"/>
</dbReference>
<protein>
    <recommendedName>
        <fullName evidence="3">DUF1499 domain-containing protein</fullName>
    </recommendedName>
</protein>
<evidence type="ECO:0008006" key="3">
    <source>
        <dbReference type="Google" id="ProtNLM"/>
    </source>
</evidence>
<dbReference type="RefSeq" id="WP_012505029.1">
    <property type="nucleotide sequence ID" value="NC_011059.1"/>
</dbReference>
<evidence type="ECO:0000313" key="1">
    <source>
        <dbReference type="EMBL" id="ACF45492.1"/>
    </source>
</evidence>
<dbReference type="Proteomes" id="UP000002725">
    <property type="component" value="Chromosome"/>
</dbReference>
<proteinExistence type="predicted"/>
<dbReference type="Pfam" id="PF07386">
    <property type="entry name" value="DUF1499"/>
    <property type="match status" value="1"/>
</dbReference>
<name>B4S4Z4_PROA2</name>
<organism evidence="1 2">
    <name type="scientific">Prosthecochloris aestuarii (strain DSM 271 / SK 413)</name>
    <dbReference type="NCBI Taxonomy" id="290512"/>
    <lineage>
        <taxon>Bacteria</taxon>
        <taxon>Pseudomonadati</taxon>
        <taxon>Chlorobiota</taxon>
        <taxon>Chlorobiia</taxon>
        <taxon>Chlorobiales</taxon>
        <taxon>Chlorobiaceae</taxon>
        <taxon>Prosthecochloris</taxon>
    </lineage>
</organism>